<reference evidence="2 3" key="1">
    <citation type="journal article" date="2010" name="Stand. Genomic Sci.">
        <title>Complete genome sequence of Olsenella uli type strain (VPI D76D-27C).</title>
        <authorList>
            <person name="Goker M."/>
            <person name="Held B."/>
            <person name="Lucas S."/>
            <person name="Nolan M."/>
            <person name="Yasawong M."/>
            <person name="Glavina Del Rio T."/>
            <person name="Tice H."/>
            <person name="Cheng J.F."/>
            <person name="Bruce D."/>
            <person name="Detter J.C."/>
            <person name="Tapia R."/>
            <person name="Han C."/>
            <person name="Goodwin L."/>
            <person name="Pitluck S."/>
            <person name="Liolios K."/>
            <person name="Ivanova N."/>
            <person name="Mavromatis K."/>
            <person name="Mikhailova N."/>
            <person name="Pati A."/>
            <person name="Chen A."/>
            <person name="Palaniappan K."/>
            <person name="Land M."/>
            <person name="Hauser L."/>
            <person name="Chang Y.J."/>
            <person name="Jeffries C.D."/>
            <person name="Rohde M."/>
            <person name="Sikorski J."/>
            <person name="Pukall R."/>
            <person name="Woyke T."/>
            <person name="Bristow J."/>
            <person name="Eisen J.A."/>
            <person name="Markowitz V."/>
            <person name="Hugenholtz P."/>
            <person name="Kyrpides N.C."/>
            <person name="Klenk H.P."/>
            <person name="Lapidus A."/>
        </authorList>
    </citation>
    <scope>NUCLEOTIDE SEQUENCE [LARGE SCALE GENOMIC DNA]</scope>
    <source>
        <strain evidence="3">ATCC 49627 / DSM 7084 / CIP 109912 / JCM 12494 / NCIMB 702895 / VPI D76D-27C</strain>
    </source>
</reference>
<dbReference type="HOGENOM" id="CLU_3397640_0_0_11"/>
<name>E1QZU8_OLSUV</name>
<gene>
    <name evidence="2" type="ordered locus">Olsu_0799</name>
</gene>
<keyword evidence="3" id="KW-1185">Reference proteome</keyword>
<dbReference type="STRING" id="633147.Olsu_0799"/>
<dbReference type="Proteomes" id="UP000000333">
    <property type="component" value="Chromosome"/>
</dbReference>
<evidence type="ECO:0000313" key="2">
    <source>
        <dbReference type="EMBL" id="ADK67912.1"/>
    </source>
</evidence>
<feature type="region of interest" description="Disordered" evidence="1">
    <location>
        <begin position="1"/>
        <end position="31"/>
    </location>
</feature>
<organism evidence="2 3">
    <name type="scientific">Olsenella uli (strain ATCC 49627 / DSM 7084 / CCUG 31166 / CIP 109912 / JCM 12494 / LMG 11480 / NCIMB 702895 / VPI D76D-27C)</name>
    <name type="common">Lactobacillus uli</name>
    <dbReference type="NCBI Taxonomy" id="633147"/>
    <lineage>
        <taxon>Bacteria</taxon>
        <taxon>Bacillati</taxon>
        <taxon>Actinomycetota</taxon>
        <taxon>Coriobacteriia</taxon>
        <taxon>Coriobacteriales</taxon>
        <taxon>Atopobiaceae</taxon>
        <taxon>Olsenella</taxon>
    </lineage>
</organism>
<evidence type="ECO:0000313" key="3">
    <source>
        <dbReference type="Proteomes" id="UP000000333"/>
    </source>
</evidence>
<evidence type="ECO:0000256" key="1">
    <source>
        <dbReference type="SAM" id="MobiDB-lite"/>
    </source>
</evidence>
<accession>E1QZU8</accession>
<dbReference type="AlphaFoldDB" id="E1QZU8"/>
<proteinExistence type="predicted"/>
<protein>
    <submittedName>
        <fullName evidence="2">Uncharacterized protein</fullName>
    </submittedName>
</protein>
<dbReference type="KEGG" id="ols:Olsu_0799"/>
<sequence length="31" mass="3350">MSKHAAERLQGGTVSHMADQRGTLPARTQTI</sequence>
<dbReference type="EMBL" id="CP002106">
    <property type="protein sequence ID" value="ADK67912.1"/>
    <property type="molecule type" value="Genomic_DNA"/>
</dbReference>